<dbReference type="Proteomes" id="UP001515480">
    <property type="component" value="Unassembled WGS sequence"/>
</dbReference>
<comment type="caution">
    <text evidence="2">The sequence shown here is derived from an EMBL/GenBank/DDBJ whole genome shotgun (WGS) entry which is preliminary data.</text>
</comment>
<accession>A0AB34KCK3</accession>
<dbReference type="PROSITE" id="PS50013">
    <property type="entry name" value="CHROMO_2"/>
    <property type="match status" value="1"/>
</dbReference>
<dbReference type="SUPFAM" id="SSF54160">
    <property type="entry name" value="Chromo domain-like"/>
    <property type="match status" value="1"/>
</dbReference>
<feature type="domain" description="Chromo" evidence="1">
    <location>
        <begin position="34"/>
        <end position="94"/>
    </location>
</feature>
<sequence length="233" mass="26352">MGFKADLVERLLDAVAGTEAVGSSDSEAASTTEWKVKKIIGRRSTIKTVQGHLFEIMEFQVQWDFPDHDDPTADEVTWEPLSNLENAHEALHDFLASQPKQPSCKYGHMLGTCRCQRPLIHSGQDESIFKAYQKSSYQWVVGGVRGLRKKTDGPGEMVSGFKDELRGFGHPLTEDELLVVNCYREALGKQPLKGSPGVRFLQYGKNKEGYWTFDHFAEQAIRKCVLMHSMWDQ</sequence>
<organism evidence="2 3">
    <name type="scientific">Prymnesium parvum</name>
    <name type="common">Toxic golden alga</name>
    <dbReference type="NCBI Taxonomy" id="97485"/>
    <lineage>
        <taxon>Eukaryota</taxon>
        <taxon>Haptista</taxon>
        <taxon>Haptophyta</taxon>
        <taxon>Prymnesiophyceae</taxon>
        <taxon>Prymnesiales</taxon>
        <taxon>Prymnesiaceae</taxon>
        <taxon>Prymnesium</taxon>
    </lineage>
</organism>
<evidence type="ECO:0000313" key="3">
    <source>
        <dbReference type="Proteomes" id="UP001515480"/>
    </source>
</evidence>
<dbReference type="InterPro" id="IPR000953">
    <property type="entry name" value="Chromo/chromo_shadow_dom"/>
</dbReference>
<evidence type="ECO:0000313" key="2">
    <source>
        <dbReference type="EMBL" id="KAL1530848.1"/>
    </source>
</evidence>
<protein>
    <recommendedName>
        <fullName evidence="1">Chromo domain-containing protein</fullName>
    </recommendedName>
</protein>
<dbReference type="CDD" id="cd00024">
    <property type="entry name" value="CD_CSD"/>
    <property type="match status" value="1"/>
</dbReference>
<evidence type="ECO:0000259" key="1">
    <source>
        <dbReference type="PROSITE" id="PS50013"/>
    </source>
</evidence>
<dbReference type="InterPro" id="IPR016197">
    <property type="entry name" value="Chromo-like_dom_sf"/>
</dbReference>
<dbReference type="Gene3D" id="2.40.50.40">
    <property type="match status" value="1"/>
</dbReference>
<proteinExistence type="predicted"/>
<reference evidence="2 3" key="1">
    <citation type="journal article" date="2024" name="Science">
        <title>Giant polyketide synthase enzymes in the biosynthesis of giant marine polyether toxins.</title>
        <authorList>
            <person name="Fallon T.R."/>
            <person name="Shende V.V."/>
            <person name="Wierzbicki I.H."/>
            <person name="Pendleton A.L."/>
            <person name="Watervoot N.F."/>
            <person name="Auber R.P."/>
            <person name="Gonzalez D.J."/>
            <person name="Wisecaver J.H."/>
            <person name="Moore B.S."/>
        </authorList>
    </citation>
    <scope>NUCLEOTIDE SEQUENCE [LARGE SCALE GENOMIC DNA]</scope>
    <source>
        <strain evidence="2 3">12B1</strain>
    </source>
</reference>
<gene>
    <name evidence="2" type="ORF">AB1Y20_001743</name>
</gene>
<keyword evidence="3" id="KW-1185">Reference proteome</keyword>
<dbReference type="EMBL" id="JBGBPQ010000001">
    <property type="protein sequence ID" value="KAL1530848.1"/>
    <property type="molecule type" value="Genomic_DNA"/>
</dbReference>
<name>A0AB34KCK3_PRYPA</name>
<dbReference type="AlphaFoldDB" id="A0AB34KCK3"/>